<evidence type="ECO:0000256" key="2">
    <source>
        <dbReference type="SAM" id="MobiDB-lite"/>
    </source>
</evidence>
<sequence length="397" mass="40983">MLAALAPTHPSVLHAEKIAARKKLEEHVQISAAKSLGKARRDAYRRGGKDRGPLMGCDAVWATEYRRRVAAAAAALEKRQADCRALRATPTGELEALFGEAVLQRDAARHEYVTLLAAAMSEHRERRIEERLHALREDLASLVPASCTPLTPPPEAATVPEEIGGARGGDGAAEESVGAQDLDAASPSAADPSAQLAPALPVASVAVGRRLTLALRLEAILGPGHGGGEGGGGGGVGGEGEGEGKGKGEGEGEGKGEGEAAAVDSPAPSGLLPSLEAWAAEQPRYEEELAFLRPHAGGKYPSLAPLHAAKEAWEGAADALVLARSATKLRKPPPGAAEKAEEALASVQEAAAALRAERAALDEVAELHFPELPLRIRAAGFDVSEEEIAEAFGAEGL</sequence>
<accession>A0A0D3II24</accession>
<evidence type="ECO:0000313" key="4">
    <source>
        <dbReference type="Proteomes" id="UP000013827"/>
    </source>
</evidence>
<dbReference type="GeneID" id="17257079"/>
<feature type="coiled-coil region" evidence="1">
    <location>
        <begin position="337"/>
        <end position="364"/>
    </location>
</feature>
<feature type="compositionally biased region" description="Basic and acidic residues" evidence="2">
    <location>
        <begin position="242"/>
        <end position="258"/>
    </location>
</feature>
<evidence type="ECO:0000313" key="3">
    <source>
        <dbReference type="EnsemblProtists" id="EOD10909"/>
    </source>
</evidence>
<proteinExistence type="predicted"/>
<feature type="region of interest" description="Disordered" evidence="2">
    <location>
        <begin position="144"/>
        <end position="192"/>
    </location>
</feature>
<dbReference type="PaxDb" id="2903-EOD10909"/>
<dbReference type="EnsemblProtists" id="EOD10909">
    <property type="protein sequence ID" value="EOD10909"/>
    <property type="gene ID" value="EMIHUDRAFT_437742"/>
</dbReference>
<feature type="compositionally biased region" description="Gly residues" evidence="2">
    <location>
        <begin position="223"/>
        <end position="239"/>
    </location>
</feature>
<feature type="region of interest" description="Disordered" evidence="2">
    <location>
        <begin position="221"/>
        <end position="269"/>
    </location>
</feature>
<dbReference type="AlphaFoldDB" id="A0A0D3II24"/>
<dbReference type="HOGENOM" id="CLU_695287_0_0_1"/>
<feature type="compositionally biased region" description="Low complexity" evidence="2">
    <location>
        <begin position="179"/>
        <end position="192"/>
    </location>
</feature>
<organism evidence="3 4">
    <name type="scientific">Emiliania huxleyi (strain CCMP1516)</name>
    <dbReference type="NCBI Taxonomy" id="280463"/>
    <lineage>
        <taxon>Eukaryota</taxon>
        <taxon>Haptista</taxon>
        <taxon>Haptophyta</taxon>
        <taxon>Prymnesiophyceae</taxon>
        <taxon>Isochrysidales</taxon>
        <taxon>Noelaerhabdaceae</taxon>
        <taxon>Emiliania</taxon>
    </lineage>
</organism>
<dbReference type="KEGG" id="ehx:EMIHUDRAFT_437742"/>
<keyword evidence="4" id="KW-1185">Reference proteome</keyword>
<name>A0A0D3II24_EMIH1</name>
<evidence type="ECO:0000256" key="1">
    <source>
        <dbReference type="SAM" id="Coils"/>
    </source>
</evidence>
<reference evidence="4" key="1">
    <citation type="journal article" date="2013" name="Nature">
        <title>Pan genome of the phytoplankton Emiliania underpins its global distribution.</title>
        <authorList>
            <person name="Read B.A."/>
            <person name="Kegel J."/>
            <person name="Klute M.J."/>
            <person name="Kuo A."/>
            <person name="Lefebvre S.C."/>
            <person name="Maumus F."/>
            <person name="Mayer C."/>
            <person name="Miller J."/>
            <person name="Monier A."/>
            <person name="Salamov A."/>
            <person name="Young J."/>
            <person name="Aguilar M."/>
            <person name="Claverie J.M."/>
            <person name="Frickenhaus S."/>
            <person name="Gonzalez K."/>
            <person name="Herman E.K."/>
            <person name="Lin Y.C."/>
            <person name="Napier J."/>
            <person name="Ogata H."/>
            <person name="Sarno A.F."/>
            <person name="Shmutz J."/>
            <person name="Schroeder D."/>
            <person name="de Vargas C."/>
            <person name="Verret F."/>
            <person name="von Dassow P."/>
            <person name="Valentin K."/>
            <person name="Van de Peer Y."/>
            <person name="Wheeler G."/>
            <person name="Dacks J.B."/>
            <person name="Delwiche C.F."/>
            <person name="Dyhrman S.T."/>
            <person name="Glockner G."/>
            <person name="John U."/>
            <person name="Richards T."/>
            <person name="Worden A.Z."/>
            <person name="Zhang X."/>
            <person name="Grigoriev I.V."/>
            <person name="Allen A.E."/>
            <person name="Bidle K."/>
            <person name="Borodovsky M."/>
            <person name="Bowler C."/>
            <person name="Brownlee C."/>
            <person name="Cock J.M."/>
            <person name="Elias M."/>
            <person name="Gladyshev V.N."/>
            <person name="Groth M."/>
            <person name="Guda C."/>
            <person name="Hadaegh A."/>
            <person name="Iglesias-Rodriguez M.D."/>
            <person name="Jenkins J."/>
            <person name="Jones B.M."/>
            <person name="Lawson T."/>
            <person name="Leese F."/>
            <person name="Lindquist E."/>
            <person name="Lobanov A."/>
            <person name="Lomsadze A."/>
            <person name="Malik S.B."/>
            <person name="Marsh M.E."/>
            <person name="Mackinder L."/>
            <person name="Mock T."/>
            <person name="Mueller-Roeber B."/>
            <person name="Pagarete A."/>
            <person name="Parker M."/>
            <person name="Probert I."/>
            <person name="Quesneville H."/>
            <person name="Raines C."/>
            <person name="Rensing S.A."/>
            <person name="Riano-Pachon D.M."/>
            <person name="Richier S."/>
            <person name="Rokitta S."/>
            <person name="Shiraiwa Y."/>
            <person name="Soanes D.M."/>
            <person name="van der Giezen M."/>
            <person name="Wahlund T.M."/>
            <person name="Williams B."/>
            <person name="Wilson W."/>
            <person name="Wolfe G."/>
            <person name="Wurch L.L."/>
        </authorList>
    </citation>
    <scope>NUCLEOTIDE SEQUENCE</scope>
</reference>
<keyword evidence="1" id="KW-0175">Coiled coil</keyword>
<protein>
    <submittedName>
        <fullName evidence="3">Uncharacterized protein</fullName>
    </submittedName>
</protein>
<reference evidence="3" key="2">
    <citation type="submission" date="2024-10" db="UniProtKB">
        <authorList>
            <consortium name="EnsemblProtists"/>
        </authorList>
    </citation>
    <scope>IDENTIFICATION</scope>
</reference>
<dbReference type="Proteomes" id="UP000013827">
    <property type="component" value="Unassembled WGS sequence"/>
</dbReference>
<dbReference type="RefSeq" id="XP_005763338.1">
    <property type="nucleotide sequence ID" value="XM_005763281.1"/>
</dbReference>